<dbReference type="GO" id="GO:0006139">
    <property type="term" value="P:nucleobase-containing compound metabolic process"/>
    <property type="evidence" value="ECO:0007669"/>
    <property type="project" value="InterPro"/>
</dbReference>
<name>A0AAD1U8I7_EUPCR</name>
<feature type="compositionally biased region" description="Acidic residues" evidence="1">
    <location>
        <begin position="401"/>
        <end position="412"/>
    </location>
</feature>
<dbReference type="InterPro" id="IPR036397">
    <property type="entry name" value="RNaseH_sf"/>
</dbReference>
<accession>A0AAD1U8I7</accession>
<feature type="compositionally biased region" description="Polar residues" evidence="1">
    <location>
        <begin position="489"/>
        <end position="506"/>
    </location>
</feature>
<feature type="compositionally biased region" description="Acidic residues" evidence="1">
    <location>
        <begin position="373"/>
        <end position="392"/>
    </location>
</feature>
<dbReference type="InterPro" id="IPR002562">
    <property type="entry name" value="3'-5'_exonuclease_dom"/>
</dbReference>
<dbReference type="Proteomes" id="UP001295684">
    <property type="component" value="Unassembled WGS sequence"/>
</dbReference>
<evidence type="ECO:0000313" key="4">
    <source>
        <dbReference type="Proteomes" id="UP001295684"/>
    </source>
</evidence>
<feature type="region of interest" description="Disordered" evidence="1">
    <location>
        <begin position="482"/>
        <end position="512"/>
    </location>
</feature>
<sequence length="512" mass="58734">MTVIQSVQEVEKLSQMIFYDSVNLPHEVVLGVDCEGIAHGWPMALLQLFFRGETYLIDLATEKSLLYYLKDVLENQYIIKIFHDFLGDCASIVQNYGIECQGVFDTQTARRHYSELLQENTICYSIGLGTLMEEFLDTKHSNKKEMQKKMKEDPSFWYQRPLSQEMVDYAVQDVNLLPDLYYYFRDLFQNLEEDYQYEQNLLTEKVIEEATICNKVAYINKDKQTDQLEAGDHLKGIIRNIAKNVIFVGLNIGVAGCVKDKASLEYIKNNMRVYEIYDFVYTKTKNKSLVYLKLPNTYKAKLKKESKSFKKQSMKEVKPFIPKKSKALPKKNSLNTSSCSFLPKTKKAKLSPDAPFFTPSSSQIPQLMEDNFESSGDFDEEQDTKEEGDSIEETNSKEEGGSIEDSSENIIEDEPHSKACTDVEEALKKLSIECENKSKEKVFEDSSRPKTSHAEEEAKHLQSSITKLSLCSKIYKSQKKLDERKKLESTPSLNLKSKNFTPSQTAGKKLSL</sequence>
<protein>
    <recommendedName>
        <fullName evidence="2">3'-5' exonuclease domain-containing protein</fullName>
    </recommendedName>
</protein>
<feature type="region of interest" description="Disordered" evidence="1">
    <location>
        <begin position="438"/>
        <end position="462"/>
    </location>
</feature>
<dbReference type="EMBL" id="CAMPGE010003396">
    <property type="protein sequence ID" value="CAI2362229.1"/>
    <property type="molecule type" value="Genomic_DNA"/>
</dbReference>
<evidence type="ECO:0000259" key="2">
    <source>
        <dbReference type="SMART" id="SM00474"/>
    </source>
</evidence>
<organism evidence="3 4">
    <name type="scientific">Euplotes crassus</name>
    <dbReference type="NCBI Taxonomy" id="5936"/>
    <lineage>
        <taxon>Eukaryota</taxon>
        <taxon>Sar</taxon>
        <taxon>Alveolata</taxon>
        <taxon>Ciliophora</taxon>
        <taxon>Intramacronucleata</taxon>
        <taxon>Spirotrichea</taxon>
        <taxon>Hypotrichia</taxon>
        <taxon>Euplotida</taxon>
        <taxon>Euplotidae</taxon>
        <taxon>Moneuplotes</taxon>
    </lineage>
</organism>
<evidence type="ECO:0000256" key="1">
    <source>
        <dbReference type="SAM" id="MobiDB-lite"/>
    </source>
</evidence>
<dbReference type="InterPro" id="IPR012337">
    <property type="entry name" value="RNaseH-like_sf"/>
</dbReference>
<dbReference type="GO" id="GO:0008408">
    <property type="term" value="F:3'-5' exonuclease activity"/>
    <property type="evidence" value="ECO:0007669"/>
    <property type="project" value="InterPro"/>
</dbReference>
<evidence type="ECO:0000313" key="3">
    <source>
        <dbReference type="EMBL" id="CAI2362229.1"/>
    </source>
</evidence>
<gene>
    <name evidence="3" type="ORF">ECRASSUSDP1_LOCUS3551</name>
</gene>
<feature type="compositionally biased region" description="Basic and acidic residues" evidence="1">
    <location>
        <begin position="438"/>
        <end position="460"/>
    </location>
</feature>
<keyword evidence="4" id="KW-1185">Reference proteome</keyword>
<feature type="region of interest" description="Disordered" evidence="1">
    <location>
        <begin position="373"/>
        <end position="418"/>
    </location>
</feature>
<dbReference type="Gene3D" id="3.30.420.10">
    <property type="entry name" value="Ribonuclease H-like superfamily/Ribonuclease H"/>
    <property type="match status" value="1"/>
</dbReference>
<feature type="domain" description="3'-5' exonuclease" evidence="2">
    <location>
        <begin position="4"/>
        <end position="189"/>
    </location>
</feature>
<proteinExistence type="predicted"/>
<dbReference type="AlphaFoldDB" id="A0AAD1U8I7"/>
<dbReference type="PANTHER" id="PTHR46814">
    <property type="entry name" value="EGALITARIAN, ISOFORM B"/>
    <property type="match status" value="1"/>
</dbReference>
<dbReference type="SMART" id="SM00474">
    <property type="entry name" value="35EXOc"/>
    <property type="match status" value="1"/>
</dbReference>
<dbReference type="Pfam" id="PF01612">
    <property type="entry name" value="DNA_pol_A_exo1"/>
    <property type="match status" value="1"/>
</dbReference>
<reference evidence="3" key="1">
    <citation type="submission" date="2023-07" db="EMBL/GenBank/DDBJ databases">
        <authorList>
            <consortium name="AG Swart"/>
            <person name="Singh M."/>
            <person name="Singh A."/>
            <person name="Seah K."/>
            <person name="Emmerich C."/>
        </authorList>
    </citation>
    <scope>NUCLEOTIDE SEQUENCE</scope>
    <source>
        <strain evidence="3">DP1</strain>
    </source>
</reference>
<dbReference type="GO" id="GO:0003676">
    <property type="term" value="F:nucleic acid binding"/>
    <property type="evidence" value="ECO:0007669"/>
    <property type="project" value="InterPro"/>
</dbReference>
<dbReference type="SUPFAM" id="SSF53098">
    <property type="entry name" value="Ribonuclease H-like"/>
    <property type="match status" value="1"/>
</dbReference>
<comment type="caution">
    <text evidence="3">The sequence shown here is derived from an EMBL/GenBank/DDBJ whole genome shotgun (WGS) entry which is preliminary data.</text>
</comment>
<dbReference type="PANTHER" id="PTHR46814:SF1">
    <property type="entry name" value="EGALITARIAN, ISOFORM B"/>
    <property type="match status" value="1"/>
</dbReference>